<organism evidence="2 3">
    <name type="scientific">Kingdonia uniflora</name>
    <dbReference type="NCBI Taxonomy" id="39325"/>
    <lineage>
        <taxon>Eukaryota</taxon>
        <taxon>Viridiplantae</taxon>
        <taxon>Streptophyta</taxon>
        <taxon>Embryophyta</taxon>
        <taxon>Tracheophyta</taxon>
        <taxon>Spermatophyta</taxon>
        <taxon>Magnoliopsida</taxon>
        <taxon>Ranunculales</taxon>
        <taxon>Circaeasteraceae</taxon>
        <taxon>Kingdonia</taxon>
    </lineage>
</organism>
<sequence length="287" mass="32381">MHITNIRGGGSKEAISEANLKSKEHLRTLGLYFVEDAYEGKRDDDASAIELFEPHPLLEELLIYDYCGSKFPNWMELQSSSIMLRRLEICDCRNLEVLPHLSMLESLQILYLVELDSLSPKGLFNGLEASSTAIAYPNLKELTIRDMKLWEEWVMETSSEDIAVMPLLRDLHVYDCPVLKSVPHQILSQSVRELFIKNCQELAISCLPPLLEELTLDGDAGSLSRSLPYKYNTSLKSPHSTLPQGLSQLKTLQINTSTRLIPTQDTSNFESSGLQLLNVYFRGIATC</sequence>
<dbReference type="AlphaFoldDB" id="A0A7J7P7C8"/>
<dbReference type="PANTHER" id="PTHR47186:SF30">
    <property type="entry name" value="EF-HAND DOMAIN-CONTAINING PROTEIN"/>
    <property type="match status" value="1"/>
</dbReference>
<gene>
    <name evidence="2" type="ORF">GIB67_021841</name>
</gene>
<dbReference type="OrthoDB" id="1749976at2759"/>
<keyword evidence="3" id="KW-1185">Reference proteome</keyword>
<dbReference type="Proteomes" id="UP000541444">
    <property type="component" value="Unassembled WGS sequence"/>
</dbReference>
<evidence type="ECO:0000259" key="1">
    <source>
        <dbReference type="Pfam" id="PF25019"/>
    </source>
</evidence>
<name>A0A7J7P7C8_9MAGN</name>
<reference evidence="2 3" key="1">
    <citation type="journal article" date="2020" name="IScience">
        <title>Genome Sequencing of the Endangered Kingdonia uniflora (Circaeasteraceae, Ranunculales) Reveals Potential Mechanisms of Evolutionary Specialization.</title>
        <authorList>
            <person name="Sun Y."/>
            <person name="Deng T."/>
            <person name="Zhang A."/>
            <person name="Moore M.J."/>
            <person name="Landis J.B."/>
            <person name="Lin N."/>
            <person name="Zhang H."/>
            <person name="Zhang X."/>
            <person name="Huang J."/>
            <person name="Zhang X."/>
            <person name="Sun H."/>
            <person name="Wang H."/>
        </authorList>
    </citation>
    <scope>NUCLEOTIDE SEQUENCE [LARGE SCALE GENOMIC DNA]</scope>
    <source>
        <strain evidence="2">TB1705</strain>
        <tissue evidence="2">Leaf</tissue>
    </source>
</reference>
<protein>
    <recommendedName>
        <fullName evidence="1">R13L1/DRL21-like LRR repeat region domain-containing protein</fullName>
    </recommendedName>
</protein>
<comment type="caution">
    <text evidence="2">The sequence shown here is derived from an EMBL/GenBank/DDBJ whole genome shotgun (WGS) entry which is preliminary data.</text>
</comment>
<dbReference type="InterPro" id="IPR032675">
    <property type="entry name" value="LRR_dom_sf"/>
</dbReference>
<evidence type="ECO:0000313" key="2">
    <source>
        <dbReference type="EMBL" id="KAF6175336.1"/>
    </source>
</evidence>
<dbReference type="Gene3D" id="3.80.10.10">
    <property type="entry name" value="Ribonuclease Inhibitor"/>
    <property type="match status" value="1"/>
</dbReference>
<accession>A0A7J7P7C8</accession>
<dbReference type="PANTHER" id="PTHR47186">
    <property type="entry name" value="LEUCINE-RICH REPEAT-CONTAINING PROTEIN 57"/>
    <property type="match status" value="1"/>
</dbReference>
<dbReference type="InterPro" id="IPR056789">
    <property type="entry name" value="LRR_R13L1-DRL21"/>
</dbReference>
<dbReference type="SUPFAM" id="SSF52058">
    <property type="entry name" value="L domain-like"/>
    <property type="match status" value="1"/>
</dbReference>
<dbReference type="EMBL" id="JACGCM010000192">
    <property type="protein sequence ID" value="KAF6175336.1"/>
    <property type="molecule type" value="Genomic_DNA"/>
</dbReference>
<proteinExistence type="predicted"/>
<feature type="domain" description="R13L1/DRL21-like LRR repeat region" evidence="1">
    <location>
        <begin position="1"/>
        <end position="114"/>
    </location>
</feature>
<dbReference type="Pfam" id="PF25019">
    <property type="entry name" value="LRR_R13L1-DRL21"/>
    <property type="match status" value="1"/>
</dbReference>
<evidence type="ECO:0000313" key="3">
    <source>
        <dbReference type="Proteomes" id="UP000541444"/>
    </source>
</evidence>